<feature type="transmembrane region" description="Helical" evidence="1">
    <location>
        <begin position="20"/>
        <end position="38"/>
    </location>
</feature>
<organism evidence="2">
    <name type="scientific">Anguilla anguilla</name>
    <name type="common">European freshwater eel</name>
    <name type="synonym">Muraena anguilla</name>
    <dbReference type="NCBI Taxonomy" id="7936"/>
    <lineage>
        <taxon>Eukaryota</taxon>
        <taxon>Metazoa</taxon>
        <taxon>Chordata</taxon>
        <taxon>Craniata</taxon>
        <taxon>Vertebrata</taxon>
        <taxon>Euteleostomi</taxon>
        <taxon>Actinopterygii</taxon>
        <taxon>Neopterygii</taxon>
        <taxon>Teleostei</taxon>
        <taxon>Anguilliformes</taxon>
        <taxon>Anguillidae</taxon>
        <taxon>Anguilla</taxon>
    </lineage>
</organism>
<feature type="transmembrane region" description="Helical" evidence="1">
    <location>
        <begin position="59"/>
        <end position="80"/>
    </location>
</feature>
<protein>
    <submittedName>
        <fullName evidence="2">Uncharacterized protein</fullName>
    </submittedName>
</protein>
<reference evidence="2" key="1">
    <citation type="submission" date="2014-11" db="EMBL/GenBank/DDBJ databases">
        <authorList>
            <person name="Amaro Gonzalez C."/>
        </authorList>
    </citation>
    <scope>NUCLEOTIDE SEQUENCE</scope>
</reference>
<evidence type="ECO:0000313" key="2">
    <source>
        <dbReference type="EMBL" id="JAH25086.1"/>
    </source>
</evidence>
<accession>A0A0E9R7E9</accession>
<sequence>MVLHVMTVISPHSLKSLTPFLSHLHAPGLAFCLFIGWLPCTRRTSRQFAQTHGSLQADVSPALAAAPLLVKCSYVLTYWFSRRDLCLM</sequence>
<proteinExistence type="predicted"/>
<dbReference type="AlphaFoldDB" id="A0A0E9R7E9"/>
<dbReference type="EMBL" id="GBXM01083491">
    <property type="protein sequence ID" value="JAH25086.1"/>
    <property type="molecule type" value="Transcribed_RNA"/>
</dbReference>
<reference evidence="2" key="2">
    <citation type="journal article" date="2015" name="Fish Shellfish Immunol.">
        <title>Early steps in the European eel (Anguilla anguilla)-Vibrio vulnificus interaction in the gills: Role of the RtxA13 toxin.</title>
        <authorList>
            <person name="Callol A."/>
            <person name="Pajuelo D."/>
            <person name="Ebbesson L."/>
            <person name="Teles M."/>
            <person name="MacKenzie S."/>
            <person name="Amaro C."/>
        </authorList>
    </citation>
    <scope>NUCLEOTIDE SEQUENCE</scope>
</reference>
<evidence type="ECO:0000256" key="1">
    <source>
        <dbReference type="SAM" id="Phobius"/>
    </source>
</evidence>
<name>A0A0E9R7E9_ANGAN</name>
<keyword evidence="1" id="KW-0812">Transmembrane</keyword>
<keyword evidence="1" id="KW-1133">Transmembrane helix</keyword>
<keyword evidence="1" id="KW-0472">Membrane</keyword>